<dbReference type="eggNOG" id="ENOG502STHP">
    <property type="taxonomic scope" value="Eukaryota"/>
</dbReference>
<gene>
    <name evidence="1" type="ORF">SDRG_13614</name>
</gene>
<keyword evidence="2" id="KW-1185">Reference proteome</keyword>
<dbReference type="VEuPathDB" id="FungiDB:SDRG_13614"/>
<dbReference type="InParanoid" id="T0Q1X5"/>
<dbReference type="RefSeq" id="XP_008617933.1">
    <property type="nucleotide sequence ID" value="XM_008619711.1"/>
</dbReference>
<dbReference type="OrthoDB" id="76256at2759"/>
<dbReference type="Proteomes" id="UP000030762">
    <property type="component" value="Unassembled WGS sequence"/>
</dbReference>
<organism evidence="1 2">
    <name type="scientific">Saprolegnia diclina (strain VS20)</name>
    <dbReference type="NCBI Taxonomy" id="1156394"/>
    <lineage>
        <taxon>Eukaryota</taxon>
        <taxon>Sar</taxon>
        <taxon>Stramenopiles</taxon>
        <taxon>Oomycota</taxon>
        <taxon>Saprolegniomycetes</taxon>
        <taxon>Saprolegniales</taxon>
        <taxon>Saprolegniaceae</taxon>
        <taxon>Saprolegnia</taxon>
    </lineage>
</organism>
<evidence type="ECO:0000313" key="2">
    <source>
        <dbReference type="Proteomes" id="UP000030762"/>
    </source>
</evidence>
<reference evidence="1 2" key="1">
    <citation type="submission" date="2012-04" db="EMBL/GenBank/DDBJ databases">
        <title>The Genome Sequence of Saprolegnia declina VS20.</title>
        <authorList>
            <consortium name="The Broad Institute Genome Sequencing Platform"/>
            <person name="Russ C."/>
            <person name="Nusbaum C."/>
            <person name="Tyler B."/>
            <person name="van West P."/>
            <person name="Dieguez-Uribeondo J."/>
            <person name="de Bruijn I."/>
            <person name="Tripathy S."/>
            <person name="Jiang R."/>
            <person name="Young S.K."/>
            <person name="Zeng Q."/>
            <person name="Gargeya S."/>
            <person name="Fitzgerald M."/>
            <person name="Haas B."/>
            <person name="Abouelleil A."/>
            <person name="Alvarado L."/>
            <person name="Arachchi H.M."/>
            <person name="Berlin A."/>
            <person name="Chapman S.B."/>
            <person name="Goldberg J."/>
            <person name="Griggs A."/>
            <person name="Gujja S."/>
            <person name="Hansen M."/>
            <person name="Howarth C."/>
            <person name="Imamovic A."/>
            <person name="Larimer J."/>
            <person name="McCowen C."/>
            <person name="Montmayeur A."/>
            <person name="Murphy C."/>
            <person name="Neiman D."/>
            <person name="Pearson M."/>
            <person name="Priest M."/>
            <person name="Roberts A."/>
            <person name="Saif S."/>
            <person name="Shea T."/>
            <person name="Sisk P."/>
            <person name="Sykes S."/>
            <person name="Wortman J."/>
            <person name="Nusbaum C."/>
            <person name="Birren B."/>
        </authorList>
    </citation>
    <scope>NUCLEOTIDE SEQUENCE [LARGE SCALE GENOMIC DNA]</scope>
    <source>
        <strain evidence="1 2">VS20</strain>
    </source>
</reference>
<protein>
    <submittedName>
        <fullName evidence="1">Uncharacterized protein</fullName>
    </submittedName>
</protein>
<name>T0Q1X5_SAPDV</name>
<dbReference type="GeneID" id="19954341"/>
<evidence type="ECO:0000313" key="1">
    <source>
        <dbReference type="EMBL" id="EQC28536.1"/>
    </source>
</evidence>
<dbReference type="EMBL" id="JH767193">
    <property type="protein sequence ID" value="EQC28536.1"/>
    <property type="molecule type" value="Genomic_DNA"/>
</dbReference>
<accession>T0Q1X5</accession>
<proteinExistence type="predicted"/>
<dbReference type="AlphaFoldDB" id="T0Q1X5"/>
<sequence>MSSTEVVVAQESHGCAARRHYQLSYSDDAVKQRYDHIVRTTLRLANSPDVNSKNVLLAQKAIKYRRHESDAINYDDPSTDVFESLGITWCKTP</sequence>